<dbReference type="Proteomes" id="UP001420932">
    <property type="component" value="Unassembled WGS sequence"/>
</dbReference>
<feature type="compositionally biased region" description="Basic and acidic residues" evidence="1">
    <location>
        <begin position="98"/>
        <end position="109"/>
    </location>
</feature>
<proteinExistence type="predicted"/>
<evidence type="ECO:0000256" key="1">
    <source>
        <dbReference type="SAM" id="MobiDB-lite"/>
    </source>
</evidence>
<organism evidence="2 3">
    <name type="scientific">Stephania yunnanensis</name>
    <dbReference type="NCBI Taxonomy" id="152371"/>
    <lineage>
        <taxon>Eukaryota</taxon>
        <taxon>Viridiplantae</taxon>
        <taxon>Streptophyta</taxon>
        <taxon>Embryophyta</taxon>
        <taxon>Tracheophyta</taxon>
        <taxon>Spermatophyta</taxon>
        <taxon>Magnoliopsida</taxon>
        <taxon>Ranunculales</taxon>
        <taxon>Menispermaceae</taxon>
        <taxon>Menispermoideae</taxon>
        <taxon>Cissampelideae</taxon>
        <taxon>Stephania</taxon>
    </lineage>
</organism>
<accession>A0AAP0Q3V5</accession>
<gene>
    <name evidence="2" type="ORF">Syun_003408</name>
</gene>
<reference evidence="2 3" key="1">
    <citation type="submission" date="2024-01" db="EMBL/GenBank/DDBJ databases">
        <title>Genome assemblies of Stephania.</title>
        <authorList>
            <person name="Yang L."/>
        </authorList>
    </citation>
    <scope>NUCLEOTIDE SEQUENCE [LARGE SCALE GENOMIC DNA]</scope>
    <source>
        <strain evidence="2">YNDBR</strain>
        <tissue evidence="2">Leaf</tissue>
    </source>
</reference>
<evidence type="ECO:0000313" key="3">
    <source>
        <dbReference type="Proteomes" id="UP001420932"/>
    </source>
</evidence>
<feature type="region of interest" description="Disordered" evidence="1">
    <location>
        <begin position="72"/>
        <end position="109"/>
    </location>
</feature>
<dbReference type="AlphaFoldDB" id="A0AAP0Q3V5"/>
<dbReference type="EMBL" id="JBBNAF010000002">
    <property type="protein sequence ID" value="KAK9162506.1"/>
    <property type="molecule type" value="Genomic_DNA"/>
</dbReference>
<keyword evidence="3" id="KW-1185">Reference proteome</keyword>
<name>A0AAP0Q3V5_9MAGN</name>
<evidence type="ECO:0000313" key="2">
    <source>
        <dbReference type="EMBL" id="KAK9162506.1"/>
    </source>
</evidence>
<protein>
    <submittedName>
        <fullName evidence="2">Uncharacterized protein</fullName>
    </submittedName>
</protein>
<comment type="caution">
    <text evidence="2">The sequence shown here is derived from an EMBL/GenBank/DDBJ whole genome shotgun (WGS) entry which is preliminary data.</text>
</comment>
<sequence>MRESGLVGYLRRGGEGANQERRTRGGADGLVERERVGECVMRGGDFFRAWRGTWWYVERGVVWHFGGPVVRRERRGDGHGGGGGIYYAGRGGRSNAAAEEKEGRHSGEVEVGERGGFHLGFNRVLHIRENDK</sequence>
<feature type="compositionally biased region" description="Gly residues" evidence="1">
    <location>
        <begin position="79"/>
        <end position="92"/>
    </location>
</feature>